<sequence>MGRAVKNNINEAREIPEGSPLEDQLAPILDAVEAEPVPENLQKLATELQTVLEERRQRRKPK</sequence>
<dbReference type="RefSeq" id="WP_188253069.1">
    <property type="nucleotide sequence ID" value="NZ_JABVCF010000001.1"/>
</dbReference>
<dbReference type="EMBL" id="JAGWCR010000001">
    <property type="protein sequence ID" value="MBS3647552.1"/>
    <property type="molecule type" value="Genomic_DNA"/>
</dbReference>
<evidence type="ECO:0000256" key="1">
    <source>
        <dbReference type="SAM" id="MobiDB-lite"/>
    </source>
</evidence>
<accession>A0A942I1B9</accession>
<evidence type="ECO:0000313" key="3">
    <source>
        <dbReference type="Proteomes" id="UP000680348"/>
    </source>
</evidence>
<feature type="region of interest" description="Disordered" evidence="1">
    <location>
        <begin position="1"/>
        <end position="22"/>
    </location>
</feature>
<name>A0A942I1B9_9HYPH</name>
<comment type="caution">
    <text evidence="2">The sequence shown here is derived from an EMBL/GenBank/DDBJ whole genome shotgun (WGS) entry which is preliminary data.</text>
</comment>
<organism evidence="2 3">
    <name type="scientific">Pseudaminobacter soli</name>
    <name type="common">ex Zhang et al. 2022</name>
    <dbReference type="NCBI Taxonomy" id="2831468"/>
    <lineage>
        <taxon>Bacteria</taxon>
        <taxon>Pseudomonadati</taxon>
        <taxon>Pseudomonadota</taxon>
        <taxon>Alphaproteobacteria</taxon>
        <taxon>Hyphomicrobiales</taxon>
        <taxon>Phyllobacteriaceae</taxon>
        <taxon>Pseudaminobacter</taxon>
    </lineage>
</organism>
<reference evidence="2" key="1">
    <citation type="submission" date="2021-04" db="EMBL/GenBank/DDBJ databases">
        <title>Pseudaminobacter soli sp. nov., isolated from paddy soil contaminated by heavy metals.</title>
        <authorList>
            <person name="Zhang K."/>
        </authorList>
    </citation>
    <scope>NUCLEOTIDE SEQUENCE</scope>
    <source>
        <strain evidence="2">19-2017</strain>
    </source>
</reference>
<keyword evidence="3" id="KW-1185">Reference proteome</keyword>
<proteinExistence type="predicted"/>
<protein>
    <recommendedName>
        <fullName evidence="4">Anti-sigma factor NepR domain-containing protein</fullName>
    </recommendedName>
</protein>
<evidence type="ECO:0008006" key="4">
    <source>
        <dbReference type="Google" id="ProtNLM"/>
    </source>
</evidence>
<dbReference type="Proteomes" id="UP000680348">
    <property type="component" value="Unassembled WGS sequence"/>
</dbReference>
<evidence type="ECO:0000313" key="2">
    <source>
        <dbReference type="EMBL" id="MBS3647552.1"/>
    </source>
</evidence>
<dbReference type="AlphaFoldDB" id="A0A942I1B9"/>
<gene>
    <name evidence="2" type="ORF">KEU06_02785</name>
</gene>